<sequence>MANKFILVPEEIYKGLTTFDTGEPNLDLIRSDLEKIKRKKDTPSAKNVKYNQELRRYLQLRNEQQNRPVKVEMVATPKGAIMSTNSTRPSSNIVEDDDEIFTTDDISLPSYPQSTKDIKSIINFKPPTVSHRPSIVSSTSDKKHIKKLRESSPPPPPPPQPSTRNPRIIKKLEFKPKKKITRRKKKITSHKTAKYVDSDSTKQDSIVPLNDTSVIPQKVSKRILEQDETESIKRKRKDDKKSEPEIKQKDRRLKEVNKERSEKRQQLLTRRRKSQKQKIPIDPYVIQQIRNKEKKENPKSSKKVMREGRSPSPAIKRQKVKRKAELSDGDGHTISKLQRKVNKKQSQKASRLWVKNLKKRNVEFHPYKSKIKWATRKPTQKDIKNFKPSLW</sequence>
<feature type="region of interest" description="Disordered" evidence="1">
    <location>
        <begin position="124"/>
        <end position="350"/>
    </location>
</feature>
<evidence type="ECO:0000313" key="2">
    <source>
        <dbReference type="EMBL" id="CAD2164272.1"/>
    </source>
</evidence>
<proteinExistence type="predicted"/>
<feature type="compositionally biased region" description="Basic residues" evidence="1">
    <location>
        <begin position="337"/>
        <end position="346"/>
    </location>
</feature>
<accession>A0A6V7XCU3</accession>
<gene>
    <name evidence="2" type="ORF">MENT_LOCUS16486</name>
    <name evidence="3" type="ORF">MENT_LOCUS50369</name>
</gene>
<evidence type="ECO:0000313" key="4">
    <source>
        <dbReference type="Proteomes" id="UP000580250"/>
    </source>
</evidence>
<evidence type="ECO:0000256" key="1">
    <source>
        <dbReference type="SAM" id="MobiDB-lite"/>
    </source>
</evidence>
<evidence type="ECO:0000313" key="3">
    <source>
        <dbReference type="EMBL" id="CAD2197149.1"/>
    </source>
</evidence>
<feature type="compositionally biased region" description="Basic and acidic residues" evidence="1">
    <location>
        <begin position="323"/>
        <end position="333"/>
    </location>
</feature>
<dbReference type="AlphaFoldDB" id="A0A6V7XCU3"/>
<comment type="caution">
    <text evidence="3">The sequence shown here is derived from an EMBL/GenBank/DDBJ whole genome shotgun (WGS) entry which is preliminary data.</text>
</comment>
<feature type="compositionally biased region" description="Basic residues" evidence="1">
    <location>
        <begin position="176"/>
        <end position="193"/>
    </location>
</feature>
<dbReference type="EMBL" id="CAJEWN010001398">
    <property type="protein sequence ID" value="CAD2197149.1"/>
    <property type="molecule type" value="Genomic_DNA"/>
</dbReference>
<feature type="compositionally biased region" description="Basic and acidic residues" evidence="1">
    <location>
        <begin position="239"/>
        <end position="265"/>
    </location>
</feature>
<feature type="compositionally biased region" description="Pro residues" evidence="1">
    <location>
        <begin position="152"/>
        <end position="161"/>
    </location>
</feature>
<dbReference type="Proteomes" id="UP000580250">
    <property type="component" value="Unassembled WGS sequence"/>
</dbReference>
<dbReference type="EMBL" id="CAJEWN010000102">
    <property type="protein sequence ID" value="CAD2164272.1"/>
    <property type="molecule type" value="Genomic_DNA"/>
</dbReference>
<feature type="compositionally biased region" description="Basic and acidic residues" evidence="1">
    <location>
        <begin position="290"/>
        <end position="309"/>
    </location>
</feature>
<organism evidence="3 4">
    <name type="scientific">Meloidogyne enterolobii</name>
    <name type="common">Root-knot nematode worm</name>
    <name type="synonym">Meloidogyne mayaguensis</name>
    <dbReference type="NCBI Taxonomy" id="390850"/>
    <lineage>
        <taxon>Eukaryota</taxon>
        <taxon>Metazoa</taxon>
        <taxon>Ecdysozoa</taxon>
        <taxon>Nematoda</taxon>
        <taxon>Chromadorea</taxon>
        <taxon>Rhabditida</taxon>
        <taxon>Tylenchina</taxon>
        <taxon>Tylenchomorpha</taxon>
        <taxon>Tylenchoidea</taxon>
        <taxon>Meloidogynidae</taxon>
        <taxon>Meloidogyninae</taxon>
        <taxon>Meloidogyne</taxon>
    </lineage>
</organism>
<name>A0A6V7XCU3_MELEN</name>
<protein>
    <submittedName>
        <fullName evidence="3">Uncharacterized protein</fullName>
    </submittedName>
</protein>
<reference evidence="3 4" key="1">
    <citation type="submission" date="2020-08" db="EMBL/GenBank/DDBJ databases">
        <authorList>
            <person name="Koutsovoulos G."/>
            <person name="Danchin GJ E."/>
        </authorList>
    </citation>
    <scope>NUCLEOTIDE SEQUENCE [LARGE SCALE GENOMIC DNA]</scope>
</reference>